<dbReference type="RefSeq" id="WP_187332056.1">
    <property type="nucleotide sequence ID" value="NZ_CP060490.1"/>
</dbReference>
<dbReference type="InterPro" id="IPR013747">
    <property type="entry name" value="ACP_syn_III_C"/>
</dbReference>
<evidence type="ECO:0000313" key="13">
    <source>
        <dbReference type="Proteomes" id="UP000515960"/>
    </source>
</evidence>
<keyword evidence="6 9" id="KW-0275">Fatty acid biosynthesis</keyword>
<dbReference type="GO" id="GO:0006633">
    <property type="term" value="P:fatty acid biosynthetic process"/>
    <property type="evidence" value="ECO:0007669"/>
    <property type="project" value="UniProtKB-UniRule"/>
</dbReference>
<dbReference type="CDD" id="cd00830">
    <property type="entry name" value="KAS_III"/>
    <property type="match status" value="1"/>
</dbReference>
<keyword evidence="5 9" id="KW-0443">Lipid metabolism</keyword>
<dbReference type="PANTHER" id="PTHR43091">
    <property type="entry name" value="3-OXOACYL-[ACYL-CARRIER-PROTEIN] SYNTHASE"/>
    <property type="match status" value="1"/>
</dbReference>
<dbReference type="GO" id="GO:0005737">
    <property type="term" value="C:cytoplasm"/>
    <property type="evidence" value="ECO:0007669"/>
    <property type="project" value="UniProtKB-SubCell"/>
</dbReference>
<evidence type="ECO:0000256" key="5">
    <source>
        <dbReference type="ARBA" id="ARBA00023098"/>
    </source>
</evidence>
<gene>
    <name evidence="9" type="primary">fabH</name>
    <name evidence="12" type="ORF">H8790_08175</name>
</gene>
<evidence type="ECO:0000259" key="10">
    <source>
        <dbReference type="Pfam" id="PF08541"/>
    </source>
</evidence>
<keyword evidence="13" id="KW-1185">Reference proteome</keyword>
<dbReference type="Pfam" id="PF08541">
    <property type="entry name" value="ACP_syn_III_C"/>
    <property type="match status" value="1"/>
</dbReference>
<comment type="similarity">
    <text evidence="1 9">Belongs to the thiolase-like superfamily. FabH family.</text>
</comment>
<dbReference type="InterPro" id="IPR016039">
    <property type="entry name" value="Thiolase-like"/>
</dbReference>
<keyword evidence="3 9" id="KW-0808">Transferase</keyword>
<dbReference type="SUPFAM" id="SSF53901">
    <property type="entry name" value="Thiolase-like"/>
    <property type="match status" value="1"/>
</dbReference>
<dbReference type="NCBIfam" id="NF006829">
    <property type="entry name" value="PRK09352.1"/>
    <property type="match status" value="1"/>
</dbReference>
<evidence type="ECO:0000256" key="8">
    <source>
        <dbReference type="ARBA" id="ARBA00023315"/>
    </source>
</evidence>
<keyword evidence="2 9" id="KW-0444">Lipid biosynthesis</keyword>
<dbReference type="PANTHER" id="PTHR43091:SF1">
    <property type="entry name" value="BETA-KETOACYL-[ACYL-CARRIER-PROTEIN] SYNTHASE III, CHLOROPLASTIC"/>
    <property type="match status" value="1"/>
</dbReference>
<feature type="active site" evidence="9">
    <location>
        <position position="241"/>
    </location>
</feature>
<dbReference type="GO" id="GO:0033818">
    <property type="term" value="F:beta-ketoacyl-acyl-carrier-protein synthase III activity"/>
    <property type="evidence" value="ECO:0007669"/>
    <property type="project" value="UniProtKB-UniRule"/>
</dbReference>
<proteinExistence type="inferred from homology"/>
<evidence type="ECO:0000256" key="3">
    <source>
        <dbReference type="ARBA" id="ARBA00022679"/>
    </source>
</evidence>
<keyword evidence="7 9" id="KW-0511">Multifunctional enzyme</keyword>
<evidence type="ECO:0000259" key="11">
    <source>
        <dbReference type="Pfam" id="PF08545"/>
    </source>
</evidence>
<comment type="function">
    <text evidence="9">Catalyzes the condensation reaction of fatty acid synthesis by the addition to an acyl acceptor of two carbons from malonyl-ACP. Catalyzes the first condensation reaction which initiates fatty acid synthesis and may therefore play a role in governing the total rate of fatty acid production. Possesses both acetoacetyl-ACP synthase and acetyl transacylase activities. Its substrate specificity determines the biosynthesis of branched-chain and/or straight-chain of fatty acids.</text>
</comment>
<dbReference type="EC" id="2.3.1.180" evidence="9"/>
<dbReference type="KEGG" id="ohi:H8790_08175"/>
<comment type="domain">
    <text evidence="9">The last Arg residue of the ACP-binding site is essential for the weak association between ACP/AcpP and FabH.</text>
</comment>
<evidence type="ECO:0000256" key="6">
    <source>
        <dbReference type="ARBA" id="ARBA00023160"/>
    </source>
</evidence>
<comment type="subcellular location">
    <subcellularLocation>
        <location evidence="9">Cytoplasm</location>
    </subcellularLocation>
</comment>
<keyword evidence="4 9" id="KW-0276">Fatty acid metabolism</keyword>
<dbReference type="InterPro" id="IPR004655">
    <property type="entry name" value="FabH"/>
</dbReference>
<evidence type="ECO:0000256" key="2">
    <source>
        <dbReference type="ARBA" id="ARBA00022516"/>
    </source>
</evidence>
<feature type="active site" evidence="9">
    <location>
        <position position="271"/>
    </location>
</feature>
<reference evidence="12 13" key="1">
    <citation type="submission" date="2020-08" db="EMBL/GenBank/DDBJ databases">
        <authorList>
            <person name="Liu C."/>
            <person name="Sun Q."/>
        </authorList>
    </citation>
    <scope>NUCLEOTIDE SEQUENCE [LARGE SCALE GENOMIC DNA]</scope>
    <source>
        <strain evidence="12 13">NSJ-62</strain>
    </source>
</reference>
<comment type="pathway">
    <text evidence="9">Lipid metabolism; fatty acid biosynthesis.</text>
</comment>
<sequence>MNGIKIRGTGRCVPAHIVTNRDMTGLVDTTEEWIASRTGIQRRRHLTTETHRDLCVGAARQAIENAGISPEEIGACIVATLTADTLVPSAACALQRDLGLPNDSICFDLNAACTGFLFALHTMECLLPSSPRKYGLVLGAECLSRITNWADRSTCILFGDGAGAAVVESNPAYESIHACLGCHGNDKLLHVGGVGPDKEQLISMEGQGVFKFAVEAVPYCMDAVLSHTGRRMEDVDFFVFHQANARIIDLVVRRYRIPPEKYYKNISEYGNTSAASIPLVISELWDLGKVRPGSRVLVVGFGGGLTWGGAMVEFA</sequence>
<name>A0A7G9B1N4_9FIRM</name>
<dbReference type="Proteomes" id="UP000515960">
    <property type="component" value="Chromosome"/>
</dbReference>
<dbReference type="EMBL" id="CP060490">
    <property type="protein sequence ID" value="QNL43465.1"/>
    <property type="molecule type" value="Genomic_DNA"/>
</dbReference>
<dbReference type="HAMAP" id="MF_01815">
    <property type="entry name" value="FabH"/>
    <property type="match status" value="1"/>
</dbReference>
<feature type="domain" description="Beta-ketoacyl-[acyl-carrier-protein] synthase III N-terminal" evidence="11">
    <location>
        <begin position="107"/>
        <end position="182"/>
    </location>
</feature>
<accession>A0A7G9B1N4</accession>
<comment type="subunit">
    <text evidence="9">Homodimer.</text>
</comment>
<feature type="active site" evidence="9">
    <location>
        <position position="113"/>
    </location>
</feature>
<feature type="region of interest" description="ACP-binding" evidence="9">
    <location>
        <begin position="242"/>
        <end position="246"/>
    </location>
</feature>
<dbReference type="AlphaFoldDB" id="A0A7G9B1N4"/>
<comment type="catalytic activity">
    <reaction evidence="9">
        <text>malonyl-[ACP] + acetyl-CoA + H(+) = 3-oxobutanoyl-[ACP] + CO2 + CoA</text>
        <dbReference type="Rhea" id="RHEA:12080"/>
        <dbReference type="Rhea" id="RHEA-COMP:9623"/>
        <dbReference type="Rhea" id="RHEA-COMP:9625"/>
        <dbReference type="ChEBI" id="CHEBI:15378"/>
        <dbReference type="ChEBI" id="CHEBI:16526"/>
        <dbReference type="ChEBI" id="CHEBI:57287"/>
        <dbReference type="ChEBI" id="CHEBI:57288"/>
        <dbReference type="ChEBI" id="CHEBI:78449"/>
        <dbReference type="ChEBI" id="CHEBI:78450"/>
        <dbReference type="EC" id="2.3.1.180"/>
    </reaction>
</comment>
<dbReference type="NCBIfam" id="TIGR00747">
    <property type="entry name" value="fabH"/>
    <property type="match status" value="1"/>
</dbReference>
<feature type="domain" description="Beta-ketoacyl-[acyl-carrier-protein] synthase III C-terminal" evidence="10">
    <location>
        <begin position="226"/>
        <end position="313"/>
    </location>
</feature>
<organism evidence="12 13">
    <name type="scientific">Oscillibacter hominis</name>
    <dbReference type="NCBI Taxonomy" id="2763056"/>
    <lineage>
        <taxon>Bacteria</taxon>
        <taxon>Bacillati</taxon>
        <taxon>Bacillota</taxon>
        <taxon>Clostridia</taxon>
        <taxon>Eubacteriales</taxon>
        <taxon>Oscillospiraceae</taxon>
        <taxon>Oscillibacter</taxon>
    </lineage>
</organism>
<keyword evidence="8 9" id="KW-0012">Acyltransferase</keyword>
<dbReference type="Gene3D" id="3.40.47.10">
    <property type="match status" value="1"/>
</dbReference>
<evidence type="ECO:0000256" key="4">
    <source>
        <dbReference type="ARBA" id="ARBA00022832"/>
    </source>
</evidence>
<keyword evidence="9" id="KW-0963">Cytoplasm</keyword>
<evidence type="ECO:0000256" key="1">
    <source>
        <dbReference type="ARBA" id="ARBA00008642"/>
    </source>
</evidence>
<protein>
    <recommendedName>
        <fullName evidence="9">Beta-ketoacyl-[acyl-carrier-protein] synthase III</fullName>
        <shortName evidence="9">Beta-ketoacyl-ACP synthase III</shortName>
        <shortName evidence="9">KAS III</shortName>
        <ecNumber evidence="9">2.3.1.180</ecNumber>
    </recommendedName>
    <alternativeName>
        <fullName evidence="9">3-oxoacyl-[acyl-carrier-protein] synthase 3</fullName>
    </alternativeName>
    <alternativeName>
        <fullName evidence="9">3-oxoacyl-[acyl-carrier-protein] synthase III</fullName>
    </alternativeName>
</protein>
<dbReference type="UniPathway" id="UPA00094"/>
<dbReference type="Pfam" id="PF08545">
    <property type="entry name" value="ACP_syn_III"/>
    <property type="match status" value="1"/>
</dbReference>
<dbReference type="GO" id="GO:0004315">
    <property type="term" value="F:3-oxoacyl-[acyl-carrier-protein] synthase activity"/>
    <property type="evidence" value="ECO:0007669"/>
    <property type="project" value="InterPro"/>
</dbReference>
<evidence type="ECO:0000256" key="9">
    <source>
        <dbReference type="HAMAP-Rule" id="MF_01815"/>
    </source>
</evidence>
<dbReference type="InterPro" id="IPR013751">
    <property type="entry name" value="ACP_syn_III_N"/>
</dbReference>
<evidence type="ECO:0000256" key="7">
    <source>
        <dbReference type="ARBA" id="ARBA00023268"/>
    </source>
</evidence>
<evidence type="ECO:0000313" key="12">
    <source>
        <dbReference type="EMBL" id="QNL43465.1"/>
    </source>
</evidence>